<proteinExistence type="predicted"/>
<protein>
    <submittedName>
        <fullName evidence="1">Uncharacterized protein</fullName>
    </submittedName>
</protein>
<keyword evidence="2" id="KW-1185">Reference proteome</keyword>
<dbReference type="AlphaFoldDB" id="C8PDW3"/>
<dbReference type="Proteomes" id="UP000005709">
    <property type="component" value="Unassembled WGS sequence"/>
</dbReference>
<reference evidence="1 2" key="1">
    <citation type="submission" date="2009-07" db="EMBL/GenBank/DDBJ databases">
        <authorList>
            <person name="Madupu R."/>
            <person name="Sebastian Y."/>
            <person name="Durkin A.S."/>
            <person name="Torralba M."/>
            <person name="Methe B."/>
            <person name="Sutton G.G."/>
            <person name="Strausberg R.L."/>
            <person name="Nelson K.E."/>
        </authorList>
    </citation>
    <scope>NUCLEOTIDE SEQUENCE [LARGE SCALE GENOMIC DNA]</scope>
    <source>
        <strain evidence="1 2">RM3268</strain>
    </source>
</reference>
<name>C8PDW3_9BACT</name>
<sequence length="48" mass="5606">MTFTFWRSSASCKTSLTKKGAKMKFLDYFSSSRRFKFKHDKGANDGKF</sequence>
<dbReference type="EMBL" id="ACYG01000004">
    <property type="protein sequence ID" value="EEV19035.1"/>
    <property type="molecule type" value="Genomic_DNA"/>
</dbReference>
<organism evidence="1 2">
    <name type="scientific">Campylobacter gracilis RM3268</name>
    <dbReference type="NCBI Taxonomy" id="553220"/>
    <lineage>
        <taxon>Bacteria</taxon>
        <taxon>Pseudomonadati</taxon>
        <taxon>Campylobacterota</taxon>
        <taxon>Epsilonproteobacteria</taxon>
        <taxon>Campylobacterales</taxon>
        <taxon>Campylobacteraceae</taxon>
        <taxon>Campylobacter</taxon>
    </lineage>
</organism>
<gene>
    <name evidence="1" type="ORF">CAMGR0001_0669</name>
</gene>
<accession>C8PDW3</accession>
<comment type="caution">
    <text evidence="1">The sequence shown here is derived from an EMBL/GenBank/DDBJ whole genome shotgun (WGS) entry which is preliminary data.</text>
</comment>
<evidence type="ECO:0000313" key="2">
    <source>
        <dbReference type="Proteomes" id="UP000005709"/>
    </source>
</evidence>
<evidence type="ECO:0000313" key="1">
    <source>
        <dbReference type="EMBL" id="EEV19035.1"/>
    </source>
</evidence>